<organism evidence="2 3">
    <name type="scientific">Brachybacterium nesterenkovii</name>
    <dbReference type="NCBI Taxonomy" id="47847"/>
    <lineage>
        <taxon>Bacteria</taxon>
        <taxon>Bacillati</taxon>
        <taxon>Actinomycetota</taxon>
        <taxon>Actinomycetes</taxon>
        <taxon>Micrococcales</taxon>
        <taxon>Dermabacteraceae</taxon>
        <taxon>Brachybacterium</taxon>
    </lineage>
</organism>
<dbReference type="AlphaFoldDB" id="A0A1X6WT81"/>
<feature type="region of interest" description="Disordered" evidence="1">
    <location>
        <begin position="1"/>
        <end position="37"/>
    </location>
</feature>
<keyword evidence="3" id="KW-1185">Reference proteome</keyword>
<reference evidence="2 3" key="1">
    <citation type="submission" date="2017-02" db="EMBL/GenBank/DDBJ databases">
        <authorList>
            <person name="Peterson S.W."/>
        </authorList>
    </citation>
    <scope>NUCLEOTIDE SEQUENCE [LARGE SCALE GENOMIC DNA]</scope>
    <source>
        <strain evidence="2 3">CIP104813</strain>
    </source>
</reference>
<proteinExistence type="predicted"/>
<accession>A0A1X6WT81</accession>
<sequence>MGRAGARERAAGAKEPRSAYRRHDCRGSRRGLRDQRA</sequence>
<name>A0A1X6WT81_9MICO</name>
<gene>
    <name evidence="2" type="ORF">FM110_01450</name>
</gene>
<evidence type="ECO:0000256" key="1">
    <source>
        <dbReference type="SAM" id="MobiDB-lite"/>
    </source>
</evidence>
<dbReference type="Proteomes" id="UP000195981">
    <property type="component" value="Unassembled WGS sequence"/>
</dbReference>
<evidence type="ECO:0000313" key="3">
    <source>
        <dbReference type="Proteomes" id="UP000195981"/>
    </source>
</evidence>
<protein>
    <submittedName>
        <fullName evidence="2">Uncharacterized protein</fullName>
    </submittedName>
</protein>
<evidence type="ECO:0000313" key="2">
    <source>
        <dbReference type="EMBL" id="SLM88255.1"/>
    </source>
</evidence>
<dbReference type="EMBL" id="FWFG01000013">
    <property type="protein sequence ID" value="SLM88255.1"/>
    <property type="molecule type" value="Genomic_DNA"/>
</dbReference>